<feature type="region of interest" description="Disordered" evidence="4">
    <location>
        <begin position="340"/>
        <end position="371"/>
    </location>
</feature>
<evidence type="ECO:0000256" key="3">
    <source>
        <dbReference type="SAM" id="Coils"/>
    </source>
</evidence>
<comment type="similarity">
    <text evidence="1">Belongs to the FPP family.</text>
</comment>
<feature type="coiled-coil region" evidence="3">
    <location>
        <begin position="482"/>
        <end position="621"/>
    </location>
</feature>
<dbReference type="SUPFAM" id="SSF57997">
    <property type="entry name" value="Tropomyosin"/>
    <property type="match status" value="1"/>
</dbReference>
<dbReference type="AlphaFoldDB" id="A0A5P1E9P1"/>
<evidence type="ECO:0000313" key="6">
    <source>
        <dbReference type="Proteomes" id="UP000243459"/>
    </source>
</evidence>
<dbReference type="OMA" id="MKQPAKE"/>
<reference evidence="6" key="1">
    <citation type="journal article" date="2017" name="Nat. Commun.">
        <title>The asparagus genome sheds light on the origin and evolution of a young Y chromosome.</title>
        <authorList>
            <person name="Harkess A."/>
            <person name="Zhou J."/>
            <person name="Xu C."/>
            <person name="Bowers J.E."/>
            <person name="Van der Hulst R."/>
            <person name="Ayyampalayam S."/>
            <person name="Mercati F."/>
            <person name="Riccardi P."/>
            <person name="McKain M.R."/>
            <person name="Kakrana A."/>
            <person name="Tang H."/>
            <person name="Ray J."/>
            <person name="Groenendijk J."/>
            <person name="Arikit S."/>
            <person name="Mathioni S.M."/>
            <person name="Nakano M."/>
            <person name="Shan H."/>
            <person name="Telgmann-Rauber A."/>
            <person name="Kanno A."/>
            <person name="Yue Z."/>
            <person name="Chen H."/>
            <person name="Li W."/>
            <person name="Chen Y."/>
            <person name="Xu X."/>
            <person name="Zhang Y."/>
            <person name="Luo S."/>
            <person name="Chen H."/>
            <person name="Gao J."/>
            <person name="Mao Z."/>
            <person name="Pires J.C."/>
            <person name="Luo M."/>
            <person name="Kudrna D."/>
            <person name="Wing R.A."/>
            <person name="Meyers B.C."/>
            <person name="Yi K."/>
            <person name="Kong H."/>
            <person name="Lavrijsen P."/>
            <person name="Sunseri F."/>
            <person name="Falavigna A."/>
            <person name="Ye Y."/>
            <person name="Leebens-Mack J.H."/>
            <person name="Chen G."/>
        </authorList>
    </citation>
    <scope>NUCLEOTIDE SEQUENCE [LARGE SCALE GENOMIC DNA]</scope>
    <source>
        <strain evidence="6">cv. DH0086</strain>
    </source>
</reference>
<dbReference type="Pfam" id="PF05911">
    <property type="entry name" value="FPP"/>
    <property type="match status" value="3"/>
</dbReference>
<protein>
    <recommendedName>
        <fullName evidence="7">Filament-like plant protein</fullName>
    </recommendedName>
</protein>
<feature type="coiled-coil region" evidence="3">
    <location>
        <begin position="96"/>
        <end position="123"/>
    </location>
</feature>
<proteinExistence type="inferred from homology"/>
<dbReference type="Proteomes" id="UP000243459">
    <property type="component" value="Chromosome 9"/>
</dbReference>
<keyword evidence="6" id="KW-1185">Reference proteome</keyword>
<feature type="coiled-coil region" evidence="3">
    <location>
        <begin position="374"/>
        <end position="429"/>
    </location>
</feature>
<sequence>MSPGENEGLESGSPHSEKFPEGQEGLRISLDDSSSTDAYSNHAQSPVISSNSSENEFQESVKSLTEKLSAALLNISAKEELVKQHSRVAEEAILGWEKAESEVAALKKQLETTNQKNSALEDKISHLDGALKECVRQLRQARDNQEQKVHDTVTKKTQELESNKSQLENQVTDLKKQLEASKFDTETILTDSNSKIEAIEKENAALRAKLFAQSEELKVRTLERELSTQTAETASKQHLESIKKVAKLETECRKLRAIVKKTSYVNDHKSISSSACAESLTDSQSDNELGCSDSWASALIAELDQFKNEKASARVLTKSIDIDLMDDFLEMERLASMPEYDRESSNFDIESAPNKVTEKESSSKVEDEVGKQKTAGLEEKVKKLEIALAESKKQLEISCSQLNVAEEKLVQLQKELELTKESKEAALIEVVSLDAKRKVLESQLELKAEESGLSSELKAKLEASETTRETIETHLHLANTELEKLHKKIGLLESKIEEEKERSAEFVAKIEAMEAIKKARESQLISADFEVRELQKKVNVLEKRTEDDNLSSTEFAAKVQALEVERKELEYKLELALSEAKQLSDKVAFLEEEVDNQRALCNQFSAKCKNLEDEISSMRKEAELRVASCSNGDLTVKQEKELAVAAEKLAECQKTIASLGQQLKSLTILDSSMFEPEKSEINGGAPNYTKMTNSSDPLGHTGSYPVSIGRLLSGSRGRNHTEN</sequence>
<gene>
    <name evidence="5" type="ORF">A4U43_C09F9840</name>
</gene>
<dbReference type="PANTHER" id="PTHR31580:SF11">
    <property type="entry name" value="OS07G0506600 PROTEIN"/>
    <property type="match status" value="1"/>
</dbReference>
<name>A0A5P1E9P1_ASPOF</name>
<feature type="compositionally biased region" description="Basic and acidic residues" evidence="4">
    <location>
        <begin position="142"/>
        <end position="162"/>
    </location>
</feature>
<dbReference type="Gramene" id="ONK58225">
    <property type="protein sequence ID" value="ONK58225"/>
    <property type="gene ID" value="A4U43_C09F9840"/>
</dbReference>
<accession>A0A5P1E9P1</accession>
<dbReference type="OrthoDB" id="128924at2759"/>
<feature type="region of interest" description="Disordered" evidence="4">
    <location>
        <begin position="142"/>
        <end position="166"/>
    </location>
</feature>
<dbReference type="EMBL" id="CM007389">
    <property type="protein sequence ID" value="ONK58225.1"/>
    <property type="molecule type" value="Genomic_DNA"/>
</dbReference>
<feature type="compositionally biased region" description="Polar residues" evidence="4">
    <location>
        <begin position="31"/>
        <end position="48"/>
    </location>
</feature>
<dbReference type="PANTHER" id="PTHR31580">
    <property type="entry name" value="FILAMENT-LIKE PLANT PROTEIN 4"/>
    <property type="match status" value="1"/>
</dbReference>
<keyword evidence="2 3" id="KW-0175">Coiled coil</keyword>
<feature type="region of interest" description="Disordered" evidence="4">
    <location>
        <begin position="677"/>
        <end position="723"/>
    </location>
</feature>
<feature type="region of interest" description="Disordered" evidence="4">
    <location>
        <begin position="1"/>
        <end position="63"/>
    </location>
</feature>
<evidence type="ECO:0000256" key="4">
    <source>
        <dbReference type="SAM" id="MobiDB-lite"/>
    </source>
</evidence>
<evidence type="ECO:0000256" key="1">
    <source>
        <dbReference type="ARBA" id="ARBA00005921"/>
    </source>
</evidence>
<feature type="compositionally biased region" description="Basic and acidic residues" evidence="4">
    <location>
        <begin position="356"/>
        <end position="371"/>
    </location>
</feature>
<dbReference type="InterPro" id="IPR008587">
    <property type="entry name" value="FPP_plant"/>
</dbReference>
<evidence type="ECO:0000313" key="5">
    <source>
        <dbReference type="EMBL" id="ONK58225.1"/>
    </source>
</evidence>
<evidence type="ECO:0008006" key="7">
    <source>
        <dbReference type="Google" id="ProtNLM"/>
    </source>
</evidence>
<organism evidence="5 6">
    <name type="scientific">Asparagus officinalis</name>
    <name type="common">Garden asparagus</name>
    <dbReference type="NCBI Taxonomy" id="4686"/>
    <lineage>
        <taxon>Eukaryota</taxon>
        <taxon>Viridiplantae</taxon>
        <taxon>Streptophyta</taxon>
        <taxon>Embryophyta</taxon>
        <taxon>Tracheophyta</taxon>
        <taxon>Spermatophyta</taxon>
        <taxon>Magnoliopsida</taxon>
        <taxon>Liliopsida</taxon>
        <taxon>Asparagales</taxon>
        <taxon>Asparagaceae</taxon>
        <taxon>Asparagoideae</taxon>
        <taxon>Asparagus</taxon>
    </lineage>
</organism>
<evidence type="ECO:0000256" key="2">
    <source>
        <dbReference type="ARBA" id="ARBA00023054"/>
    </source>
</evidence>